<organism evidence="13 14">
    <name type="scientific">Eisenbergiella tayi</name>
    <dbReference type="NCBI Taxonomy" id="1432052"/>
    <lineage>
        <taxon>Bacteria</taxon>
        <taxon>Bacillati</taxon>
        <taxon>Bacillota</taxon>
        <taxon>Clostridia</taxon>
        <taxon>Lachnospirales</taxon>
        <taxon>Lachnospiraceae</taxon>
        <taxon>Eisenbergiella</taxon>
    </lineage>
</organism>
<feature type="domain" description="Beta-galactosidase C-terminal" evidence="12">
    <location>
        <begin position="618"/>
        <end position="675"/>
    </location>
</feature>
<comment type="similarity">
    <text evidence="2 6">Belongs to the glycosyl hydrolase 42 family.</text>
</comment>
<feature type="binding site" evidence="9">
    <location>
        <position position="161"/>
    </location>
    <ligand>
        <name>Zn(2+)</name>
        <dbReference type="ChEBI" id="CHEBI:29105"/>
    </ligand>
</feature>
<dbReference type="Pfam" id="PF02449">
    <property type="entry name" value="Glyco_hydro_42"/>
    <property type="match status" value="1"/>
</dbReference>
<dbReference type="Pfam" id="PF08532">
    <property type="entry name" value="Glyco_hydro_42M"/>
    <property type="match status" value="1"/>
</dbReference>
<evidence type="ECO:0000256" key="8">
    <source>
        <dbReference type="PIRSR" id="PIRSR001084-2"/>
    </source>
</evidence>
<proteinExistence type="inferred from homology"/>
<dbReference type="GO" id="GO:0046872">
    <property type="term" value="F:metal ion binding"/>
    <property type="evidence" value="ECO:0007669"/>
    <property type="project" value="UniProtKB-KW"/>
</dbReference>
<feature type="binding site" evidence="8">
    <location>
        <position position="150"/>
    </location>
    <ligand>
        <name>substrate</name>
    </ligand>
</feature>
<dbReference type="GO" id="GO:0006012">
    <property type="term" value="P:galactose metabolic process"/>
    <property type="evidence" value="ECO:0007669"/>
    <property type="project" value="InterPro"/>
</dbReference>
<dbReference type="Proteomes" id="UP000094067">
    <property type="component" value="Unassembled WGS sequence"/>
</dbReference>
<dbReference type="InterPro" id="IPR029062">
    <property type="entry name" value="Class_I_gatase-like"/>
</dbReference>
<feature type="domain" description="Glycoside hydrolase family 42 N-terminal" evidence="10">
    <location>
        <begin position="15"/>
        <end position="385"/>
    </location>
</feature>
<evidence type="ECO:0000313" key="13">
    <source>
        <dbReference type="EMBL" id="ODM03096.1"/>
    </source>
</evidence>
<dbReference type="SUPFAM" id="SSF51445">
    <property type="entry name" value="(Trans)glycosidases"/>
    <property type="match status" value="1"/>
</dbReference>
<dbReference type="InterPro" id="IPR013529">
    <property type="entry name" value="Glyco_hydro_42_N"/>
</dbReference>
<evidence type="ECO:0000259" key="12">
    <source>
        <dbReference type="Pfam" id="PF08533"/>
    </source>
</evidence>
<evidence type="ECO:0000256" key="7">
    <source>
        <dbReference type="PIRSR" id="PIRSR001084-1"/>
    </source>
</evidence>
<keyword evidence="5 6" id="KW-0326">Glycosidase</keyword>
<dbReference type="EMBL" id="MCGH01000003">
    <property type="protein sequence ID" value="ODM03096.1"/>
    <property type="molecule type" value="Genomic_DNA"/>
</dbReference>
<dbReference type="PANTHER" id="PTHR36447">
    <property type="entry name" value="BETA-GALACTOSIDASE GANA"/>
    <property type="match status" value="1"/>
</dbReference>
<evidence type="ECO:0000259" key="10">
    <source>
        <dbReference type="Pfam" id="PF02449"/>
    </source>
</evidence>
<feature type="binding site" evidence="8">
    <location>
        <position position="112"/>
    </location>
    <ligand>
        <name>substrate</name>
    </ligand>
</feature>
<dbReference type="Pfam" id="PF08533">
    <property type="entry name" value="Glyco_hydro_42C"/>
    <property type="match status" value="1"/>
</dbReference>
<dbReference type="SUPFAM" id="SSF52317">
    <property type="entry name" value="Class I glutamine amidotransferase-like"/>
    <property type="match status" value="1"/>
</dbReference>
<feature type="binding site" evidence="9">
    <location>
        <position position="116"/>
    </location>
    <ligand>
        <name>Zn(2+)</name>
        <dbReference type="ChEBI" id="CHEBI:29105"/>
    </ligand>
</feature>
<evidence type="ECO:0000259" key="11">
    <source>
        <dbReference type="Pfam" id="PF08532"/>
    </source>
</evidence>
<dbReference type="Gene3D" id="2.60.40.1180">
    <property type="entry name" value="Golgi alpha-mannosidase II"/>
    <property type="match status" value="1"/>
</dbReference>
<dbReference type="AlphaFoldDB" id="A0A1E3A4F7"/>
<comment type="catalytic activity">
    <reaction evidence="1 6">
        <text>Hydrolysis of terminal non-reducing beta-D-galactose residues in beta-D-galactosides.</text>
        <dbReference type="EC" id="3.2.1.23"/>
    </reaction>
</comment>
<evidence type="ECO:0000256" key="1">
    <source>
        <dbReference type="ARBA" id="ARBA00001412"/>
    </source>
</evidence>
<evidence type="ECO:0000256" key="2">
    <source>
        <dbReference type="ARBA" id="ARBA00005940"/>
    </source>
</evidence>
<protein>
    <recommendedName>
        <fullName evidence="3 6">Beta-galactosidase</fullName>
        <shortName evidence="6">Beta-gal</shortName>
        <ecNumber evidence="3 6">3.2.1.23</ecNumber>
    </recommendedName>
</protein>
<keyword evidence="9" id="KW-0862">Zinc</keyword>
<evidence type="ECO:0000256" key="4">
    <source>
        <dbReference type="ARBA" id="ARBA00022801"/>
    </source>
</evidence>
<sequence length="679" mass="77525">MIGNPGVHKILFGGDYNPEQWTPDIWEEDMRYFKKAGIDIVTLNVFNWAMLQPDEETYDFSALDDTVARVAENGMQICMANSTAAHPAWMARKYPDVLRTEFNGMRRKFGGRHNSCPNSPSFRRFALRLTEELAEHYKDQKNIAAWHVSNEYGGACYCENCEKAFRVWLKRKYKTLDKLNHEWNTHFWGKTYYSWDDIVVPNLLSEHFEEKRSQNQGLTLDYMRFNSDSMLENFKAERDAIKARIPGALVTTNMMGFYKQLDYKKWAGEMDFVSWDNYPNNEDPGAMVAMRHELTRGLKQGMPFALMEQTPSVSNWLTDNSLKRPGVLRMQSYQAVAHGADTVMFFQMRRSPASCEKFHGAVIDHSGTDNTRVFRECAAIGKELQIIGDKLLGTRTHAKAAVMFDWDNWWALECSAGPNNRLDYVKEVFRYYQALFEKNIPADIIGPDDDYSKYSLIVAPVLYMIKPGADDKFRKFTEEGGTALFTFLSGLVNENDYITLGGYPGKLRELCGVWVEEFDSLGPDAVNHFTYQGVRYPAGMICDLMHPEGAAALACYEEDFYAGMPVVCRNSFGKGRVYYIGTSSNQEFYDALLGDISKECGLVSALEGQEEASVKEIGLEAARRENEDYAYTFLLNREGTEKELVMPLDGVDILSGEVCRKGDRLKFAPYDVHIIESKK</sequence>
<evidence type="ECO:0000256" key="3">
    <source>
        <dbReference type="ARBA" id="ARBA00012756"/>
    </source>
</evidence>
<dbReference type="GO" id="GO:0009341">
    <property type="term" value="C:beta-galactosidase complex"/>
    <property type="evidence" value="ECO:0007669"/>
    <property type="project" value="InterPro"/>
</dbReference>
<dbReference type="PATRIC" id="fig|1432052.4.peg.4311"/>
<feature type="binding site" evidence="9">
    <location>
        <position position="156"/>
    </location>
    <ligand>
        <name>Zn(2+)</name>
        <dbReference type="ChEBI" id="CHEBI:29105"/>
    </ligand>
</feature>
<reference evidence="13 14" key="1">
    <citation type="submission" date="2016-07" db="EMBL/GenBank/DDBJ databases">
        <title>Characterization of isolates of Eisenbergiella tayi derived from blood cultures, using whole genome sequencing.</title>
        <authorList>
            <person name="Burdz T."/>
            <person name="Wiebe D."/>
            <person name="Huynh C."/>
            <person name="Bernard K."/>
        </authorList>
    </citation>
    <scope>NUCLEOTIDE SEQUENCE [LARGE SCALE GENOMIC DNA]</scope>
    <source>
        <strain evidence="13 14">NML 110608</strain>
    </source>
</reference>
<dbReference type="EC" id="3.2.1.23" evidence="3 6"/>
<dbReference type="InterPro" id="IPR013739">
    <property type="entry name" value="Beta_galactosidase_C"/>
</dbReference>
<dbReference type="InterPro" id="IPR013780">
    <property type="entry name" value="Glyco_hydro_b"/>
</dbReference>
<accession>A0A1E3A4F7</accession>
<name>A0A1E3A4F7_9FIRM</name>
<dbReference type="GO" id="GO:0004565">
    <property type="term" value="F:beta-galactosidase activity"/>
    <property type="evidence" value="ECO:0007669"/>
    <property type="project" value="UniProtKB-EC"/>
</dbReference>
<dbReference type="RefSeq" id="WP_069153657.1">
    <property type="nucleotide sequence ID" value="NZ_MCGH01000003.1"/>
</dbReference>
<dbReference type="InterPro" id="IPR017853">
    <property type="entry name" value="GH"/>
</dbReference>
<dbReference type="Gene3D" id="3.40.50.880">
    <property type="match status" value="1"/>
</dbReference>
<feature type="binding site" evidence="9">
    <location>
        <position position="158"/>
    </location>
    <ligand>
        <name>Zn(2+)</name>
        <dbReference type="ChEBI" id="CHEBI:29105"/>
    </ligand>
</feature>
<dbReference type="InterPro" id="IPR003476">
    <property type="entry name" value="Glyco_hydro_42"/>
</dbReference>
<dbReference type="PIRSF" id="PIRSF001084">
    <property type="entry name" value="B-galactosidase"/>
    <property type="match status" value="1"/>
</dbReference>
<dbReference type="InterPro" id="IPR013738">
    <property type="entry name" value="Beta_galactosidase_Trimer"/>
</dbReference>
<evidence type="ECO:0000256" key="5">
    <source>
        <dbReference type="ARBA" id="ARBA00023295"/>
    </source>
</evidence>
<comment type="caution">
    <text evidence="13">The sequence shown here is derived from an EMBL/GenBank/DDBJ whole genome shotgun (WGS) entry which is preliminary data.</text>
</comment>
<keyword evidence="9" id="KW-0479">Metal-binding</keyword>
<feature type="binding site" evidence="8">
    <location>
        <position position="316"/>
    </location>
    <ligand>
        <name>substrate</name>
    </ligand>
</feature>
<evidence type="ECO:0000313" key="14">
    <source>
        <dbReference type="Proteomes" id="UP000094067"/>
    </source>
</evidence>
<dbReference type="Gene3D" id="3.20.20.80">
    <property type="entry name" value="Glycosidases"/>
    <property type="match status" value="1"/>
</dbReference>
<gene>
    <name evidence="13" type="primary">bgaP_2</name>
    <name evidence="13" type="ORF">BEI61_03890</name>
</gene>
<feature type="domain" description="Beta-galactosidase trimerisation" evidence="11">
    <location>
        <begin position="398"/>
        <end position="602"/>
    </location>
</feature>
<feature type="active site" description="Proton donor" evidence="7">
    <location>
        <position position="151"/>
    </location>
</feature>
<evidence type="ECO:0000256" key="9">
    <source>
        <dbReference type="PIRSR" id="PIRSR001084-3"/>
    </source>
</evidence>
<dbReference type="CDD" id="cd03143">
    <property type="entry name" value="A4_beta-galactosidase_middle_domain"/>
    <property type="match status" value="1"/>
</dbReference>
<dbReference type="PANTHER" id="PTHR36447:SF1">
    <property type="entry name" value="BETA-GALACTOSIDASE GANA"/>
    <property type="match status" value="1"/>
</dbReference>
<evidence type="ECO:0000256" key="6">
    <source>
        <dbReference type="PIRNR" id="PIRNR001084"/>
    </source>
</evidence>
<keyword evidence="4 6" id="KW-0378">Hydrolase</keyword>
<feature type="active site" description="Nucleophile" evidence="7">
    <location>
        <position position="308"/>
    </location>
</feature>